<reference evidence="2 3" key="1">
    <citation type="submission" date="2020-07" db="EMBL/GenBank/DDBJ databases">
        <title>Characterization and genome sequencing of isolate MD1, a novel member within the family Lachnospiraceae.</title>
        <authorList>
            <person name="Rettenmaier R."/>
            <person name="Di Bello L."/>
            <person name="Zinser C."/>
            <person name="Scheitz K."/>
            <person name="Liebl W."/>
            <person name="Zverlov V."/>
        </authorList>
    </citation>
    <scope>NUCLEOTIDE SEQUENCE [LARGE SCALE GENOMIC DNA]</scope>
    <source>
        <strain evidence="2 3">MD1</strain>
    </source>
</reference>
<name>A0A839K258_9FIRM</name>
<dbReference type="SMART" id="SM00257">
    <property type="entry name" value="LysM"/>
    <property type="match status" value="2"/>
</dbReference>
<dbReference type="Gene3D" id="3.10.350.10">
    <property type="entry name" value="LysM domain"/>
    <property type="match status" value="2"/>
</dbReference>
<feature type="domain" description="LysM" evidence="1">
    <location>
        <begin position="61"/>
        <end position="104"/>
    </location>
</feature>
<dbReference type="CDD" id="cd00118">
    <property type="entry name" value="LysM"/>
    <property type="match status" value="2"/>
</dbReference>
<organism evidence="2 3">
    <name type="scientific">Variimorphobacter saccharofermentans</name>
    <dbReference type="NCBI Taxonomy" id="2755051"/>
    <lineage>
        <taxon>Bacteria</taxon>
        <taxon>Bacillati</taxon>
        <taxon>Bacillota</taxon>
        <taxon>Clostridia</taxon>
        <taxon>Lachnospirales</taxon>
        <taxon>Lachnospiraceae</taxon>
        <taxon>Variimorphobacter</taxon>
    </lineage>
</organism>
<dbReference type="SUPFAM" id="SSF54106">
    <property type="entry name" value="LysM domain"/>
    <property type="match status" value="2"/>
</dbReference>
<dbReference type="PANTHER" id="PTHR33734:SF22">
    <property type="entry name" value="MEMBRANE-BOUND LYTIC MUREIN TRANSGLYCOSYLASE D"/>
    <property type="match status" value="1"/>
</dbReference>
<proteinExistence type="predicted"/>
<keyword evidence="3" id="KW-1185">Reference proteome</keyword>
<accession>A0A839K258</accession>
<dbReference type="PANTHER" id="PTHR33734">
    <property type="entry name" value="LYSM DOMAIN-CONTAINING GPI-ANCHORED PROTEIN 2"/>
    <property type="match status" value="1"/>
</dbReference>
<dbReference type="Pfam" id="PF01476">
    <property type="entry name" value="LysM"/>
    <property type="match status" value="2"/>
</dbReference>
<sequence length="116" mass="13142">MYCINYVIQKGDTLYSVSRHFNIPLQALIEANPMVNVYHLLPGEIICVPVSIPSNNYSHYTTYLIEEGDTMGSILKKHNVNLADVMQLNNLDDIYLQPGTTIQMPIIDENDDNITL</sequence>
<dbReference type="EMBL" id="JACEGA010000001">
    <property type="protein sequence ID" value="MBB2183690.1"/>
    <property type="molecule type" value="Genomic_DNA"/>
</dbReference>
<dbReference type="PROSITE" id="PS51782">
    <property type="entry name" value="LYSM"/>
    <property type="match status" value="2"/>
</dbReference>
<dbReference type="InterPro" id="IPR036779">
    <property type="entry name" value="LysM_dom_sf"/>
</dbReference>
<feature type="domain" description="LysM" evidence="1">
    <location>
        <begin position="4"/>
        <end position="48"/>
    </location>
</feature>
<dbReference type="Proteomes" id="UP000574276">
    <property type="component" value="Unassembled WGS sequence"/>
</dbReference>
<protein>
    <submittedName>
        <fullName evidence="2">LysM peptidoglycan-binding domain-containing protein</fullName>
    </submittedName>
</protein>
<dbReference type="AlphaFoldDB" id="A0A839K258"/>
<evidence type="ECO:0000259" key="1">
    <source>
        <dbReference type="PROSITE" id="PS51782"/>
    </source>
</evidence>
<comment type="caution">
    <text evidence="2">The sequence shown here is derived from an EMBL/GenBank/DDBJ whole genome shotgun (WGS) entry which is preliminary data.</text>
</comment>
<dbReference type="RefSeq" id="WP_228353320.1">
    <property type="nucleotide sequence ID" value="NZ_JACEGA010000001.1"/>
</dbReference>
<evidence type="ECO:0000313" key="2">
    <source>
        <dbReference type="EMBL" id="MBB2183690.1"/>
    </source>
</evidence>
<evidence type="ECO:0000313" key="3">
    <source>
        <dbReference type="Proteomes" id="UP000574276"/>
    </source>
</evidence>
<dbReference type="InterPro" id="IPR018392">
    <property type="entry name" value="LysM"/>
</dbReference>
<gene>
    <name evidence="2" type="ORF">H0486_12475</name>
</gene>